<dbReference type="Proteomes" id="UP001168524">
    <property type="component" value="Unassembled WGS sequence"/>
</dbReference>
<comment type="caution">
    <text evidence="1">The sequence shown here is derived from an EMBL/GenBank/DDBJ whole genome shotgun (WGS) entry which is preliminary data.</text>
</comment>
<protein>
    <submittedName>
        <fullName evidence="1">Metalloprotease</fullName>
    </submittedName>
</protein>
<keyword evidence="1" id="KW-0645">Protease</keyword>
<organism evidence="1 2">
    <name type="scientific">Acinetobacter thutiue</name>
    <dbReference type="NCBI Taxonomy" id="2998078"/>
    <lineage>
        <taxon>Bacteria</taxon>
        <taxon>Pseudomonadati</taxon>
        <taxon>Pseudomonadota</taxon>
        <taxon>Gammaproteobacteria</taxon>
        <taxon>Moraxellales</taxon>
        <taxon>Moraxellaceae</taxon>
        <taxon>Acinetobacter</taxon>
    </lineage>
</organism>
<proteinExistence type="predicted"/>
<gene>
    <name evidence="1" type="ORF">QTA56_07665</name>
</gene>
<keyword evidence="2" id="KW-1185">Reference proteome</keyword>
<evidence type="ECO:0000313" key="1">
    <source>
        <dbReference type="EMBL" id="MDN0014113.1"/>
    </source>
</evidence>
<dbReference type="GO" id="GO:0008237">
    <property type="term" value="F:metallopeptidase activity"/>
    <property type="evidence" value="ECO:0007669"/>
    <property type="project" value="UniProtKB-KW"/>
</dbReference>
<name>A0ABT7WN46_9GAMM</name>
<keyword evidence="1" id="KW-0378">Hydrolase</keyword>
<dbReference type="SUPFAM" id="SSF55486">
    <property type="entry name" value="Metalloproteases ('zincins'), catalytic domain"/>
    <property type="match status" value="2"/>
</dbReference>
<keyword evidence="1" id="KW-0482">Metalloprotease</keyword>
<dbReference type="RefSeq" id="WP_267980342.1">
    <property type="nucleotide sequence ID" value="NZ_JAPQKF010000002.1"/>
</dbReference>
<accession>A0ABT7WN46</accession>
<reference evidence="1" key="1">
    <citation type="submission" date="2023-06" db="EMBL/GenBank/DDBJ databases">
        <title>Two novel species of Acinetobacter isolated from motorbike repairing workshop in Vietnam.</title>
        <authorList>
            <person name="Le N.T.T."/>
        </authorList>
    </citation>
    <scope>NUCLEOTIDE SEQUENCE</scope>
    <source>
        <strain evidence="1">VNH17</strain>
    </source>
</reference>
<sequence length="245" mass="28541">MLNKNIIPFSLAALLCISCSTSNKNYTELERYSAPPRPEENLNLPVVHVSFVFTTNNPKAREFDHTAQMMKEIQILNQYFVDENDNKIFRFKPYRYYSYQNFSKRRCDLANLLNQPQPIVTDRIPAAVKQCFPRRKHKEVLFIIYDSYTEKLKYNDITSWGFRNQGQPFILIDWERLNYQTQAATPHEMGHAFGLKHVCSPNATKKTPTNIMSSYDCGLGSGGLRNLGFNREQYSKIMESYGLLH</sequence>
<evidence type="ECO:0000313" key="2">
    <source>
        <dbReference type="Proteomes" id="UP001168524"/>
    </source>
</evidence>
<dbReference type="EMBL" id="JAUDZE010000002">
    <property type="protein sequence ID" value="MDN0014113.1"/>
    <property type="molecule type" value="Genomic_DNA"/>
</dbReference>